<sequence>MSRSSNLVDVLPRNTTEDSVQRTYVLDTCVLLADPQAILRFDEHEVVLPLVVIEELDHQKTRMDEVGANARRAIRLLEEMGASQRGGLADPHRLPGGGSVRIELNGIYSDRLPDVLNPTTPDHRILATCLNIDDSGREAVLVTKDAALRIKGAQLQVTVEDYRGDTVVVDESYSGVTEVEVDADVIEEIYQSGKAVIPEYEGIINQYLILKGPGSASALARAAESGTDPVAVRVAGSRHLFGIETKNTRQAFATDLLMDPDITAVSLMGMAGTGKTFLSLAAALEQVIEIGRYRRVSVYRPLIAVGRQEVGFLPGDLTDKLEPWMAAVHDNLYALFGGDGANPRDMVEELFERDLLEMAAVTYLRGRSITGEIVIVDEAQNLELSTLKVILTRMGENSKVVFCGDLTQVDNPYVSPYGGLAALIEKFKGNPMFGHVTMERTVRSPLAELATKLL</sequence>
<dbReference type="CDD" id="cd09883">
    <property type="entry name" value="PIN_VapC_PhoHL-ATPase"/>
    <property type="match status" value="1"/>
</dbReference>
<dbReference type="InterPro" id="IPR051451">
    <property type="entry name" value="PhoH2-like"/>
</dbReference>
<evidence type="ECO:0000256" key="1">
    <source>
        <dbReference type="ARBA" id="ARBA00022741"/>
    </source>
</evidence>
<evidence type="ECO:0000256" key="3">
    <source>
        <dbReference type="ARBA" id="ARBA00046345"/>
    </source>
</evidence>
<keyword evidence="1" id="KW-0547">Nucleotide-binding</keyword>
<dbReference type="GO" id="GO:0005829">
    <property type="term" value="C:cytosol"/>
    <property type="evidence" value="ECO:0007669"/>
    <property type="project" value="TreeGrafter"/>
</dbReference>
<dbReference type="SUPFAM" id="SSF88723">
    <property type="entry name" value="PIN domain-like"/>
    <property type="match status" value="1"/>
</dbReference>
<dbReference type="InterPro" id="IPR027417">
    <property type="entry name" value="P-loop_NTPase"/>
</dbReference>
<comment type="similarity">
    <text evidence="3">In the N-terminal section; belongs to the PINc/VapC protein family.</text>
</comment>
<organism evidence="5">
    <name type="scientific">hydrothermal vent metagenome</name>
    <dbReference type="NCBI Taxonomy" id="652676"/>
    <lineage>
        <taxon>unclassified sequences</taxon>
        <taxon>metagenomes</taxon>
        <taxon>ecological metagenomes</taxon>
    </lineage>
</organism>
<dbReference type="Pfam" id="PF13638">
    <property type="entry name" value="PIN_4"/>
    <property type="match status" value="1"/>
</dbReference>
<dbReference type="PANTHER" id="PTHR30473:SF2">
    <property type="entry name" value="PIN DOMAIN-CONTAINING PROTEIN"/>
    <property type="match status" value="1"/>
</dbReference>
<proteinExistence type="inferred from homology"/>
<dbReference type="SUPFAM" id="SSF52540">
    <property type="entry name" value="P-loop containing nucleoside triphosphate hydrolases"/>
    <property type="match status" value="1"/>
</dbReference>
<feature type="domain" description="PIN" evidence="4">
    <location>
        <begin position="22"/>
        <end position="150"/>
    </location>
</feature>
<gene>
    <name evidence="5" type="ORF">MNBD_ACTINO01-920</name>
</gene>
<dbReference type="InterPro" id="IPR029060">
    <property type="entry name" value="PIN-like_dom_sf"/>
</dbReference>
<dbReference type="InterPro" id="IPR002716">
    <property type="entry name" value="PIN_dom"/>
</dbReference>
<dbReference type="Gene3D" id="3.40.50.1010">
    <property type="entry name" value="5'-nuclease"/>
    <property type="match status" value="1"/>
</dbReference>
<reference evidence="5" key="1">
    <citation type="submission" date="2018-06" db="EMBL/GenBank/DDBJ databases">
        <authorList>
            <person name="Zhirakovskaya E."/>
        </authorList>
    </citation>
    <scope>NUCLEOTIDE SEQUENCE</scope>
</reference>
<name>A0A3B0TMP9_9ZZZZ</name>
<keyword evidence="2" id="KW-0067">ATP-binding</keyword>
<dbReference type="SMART" id="SM00670">
    <property type="entry name" value="PINc"/>
    <property type="match status" value="1"/>
</dbReference>
<dbReference type="PANTHER" id="PTHR30473">
    <property type="entry name" value="PROTEIN PHOH"/>
    <property type="match status" value="1"/>
</dbReference>
<dbReference type="EMBL" id="UOEI01000595">
    <property type="protein sequence ID" value="VAW08316.1"/>
    <property type="molecule type" value="Genomic_DNA"/>
</dbReference>
<dbReference type="Pfam" id="PF02562">
    <property type="entry name" value="PhoH"/>
    <property type="match status" value="1"/>
</dbReference>
<evidence type="ECO:0000259" key="4">
    <source>
        <dbReference type="SMART" id="SM00670"/>
    </source>
</evidence>
<evidence type="ECO:0000313" key="5">
    <source>
        <dbReference type="EMBL" id="VAW08316.1"/>
    </source>
</evidence>
<evidence type="ECO:0000256" key="2">
    <source>
        <dbReference type="ARBA" id="ARBA00022840"/>
    </source>
</evidence>
<accession>A0A3B0TMP9</accession>
<dbReference type="AlphaFoldDB" id="A0A3B0TMP9"/>
<dbReference type="InterPro" id="IPR003714">
    <property type="entry name" value="PhoH"/>
</dbReference>
<protein>
    <submittedName>
        <fullName evidence="5">Predicted ATPase related to phosphate starvation-inducible protein PhoH</fullName>
    </submittedName>
</protein>
<dbReference type="GO" id="GO:0005524">
    <property type="term" value="F:ATP binding"/>
    <property type="evidence" value="ECO:0007669"/>
    <property type="project" value="UniProtKB-KW"/>
</dbReference>
<dbReference type="Gene3D" id="3.40.50.300">
    <property type="entry name" value="P-loop containing nucleotide triphosphate hydrolases"/>
    <property type="match status" value="1"/>
</dbReference>